<reference evidence="1 2" key="1">
    <citation type="submission" date="2020-08" db="EMBL/GenBank/DDBJ databases">
        <title>Genomic Encyclopedia of Type Strains, Phase IV (KMG-IV): sequencing the most valuable type-strain genomes for metagenomic binning, comparative biology and taxonomic classification.</title>
        <authorList>
            <person name="Goeker M."/>
        </authorList>
    </citation>
    <scope>NUCLEOTIDE SEQUENCE [LARGE SCALE GENOMIC DNA]</scope>
    <source>
        <strain evidence="1 2">DSM 105074</strain>
    </source>
</reference>
<dbReference type="AlphaFoldDB" id="A0A840TJ87"/>
<accession>A0A840TJ87</accession>
<comment type="caution">
    <text evidence="1">The sequence shown here is derived from an EMBL/GenBank/DDBJ whole genome shotgun (WGS) entry which is preliminary data.</text>
</comment>
<evidence type="ECO:0000313" key="2">
    <source>
        <dbReference type="Proteomes" id="UP000557307"/>
    </source>
</evidence>
<keyword evidence="2" id="KW-1185">Reference proteome</keyword>
<dbReference type="Proteomes" id="UP000557307">
    <property type="component" value="Unassembled WGS sequence"/>
</dbReference>
<dbReference type="Gene3D" id="1.25.40.10">
    <property type="entry name" value="Tetratricopeptide repeat domain"/>
    <property type="match status" value="1"/>
</dbReference>
<name>A0A840TJ87_9BACT</name>
<organism evidence="1 2">
    <name type="scientific">Rhabdobacter roseus</name>
    <dbReference type="NCBI Taxonomy" id="1655419"/>
    <lineage>
        <taxon>Bacteria</taxon>
        <taxon>Pseudomonadati</taxon>
        <taxon>Bacteroidota</taxon>
        <taxon>Cytophagia</taxon>
        <taxon>Cytophagales</taxon>
        <taxon>Cytophagaceae</taxon>
        <taxon>Rhabdobacter</taxon>
    </lineage>
</organism>
<dbReference type="RefSeq" id="WP_184172873.1">
    <property type="nucleotide sequence ID" value="NZ_JACHGF010000002.1"/>
</dbReference>
<dbReference type="InterPro" id="IPR011990">
    <property type="entry name" value="TPR-like_helical_dom_sf"/>
</dbReference>
<proteinExistence type="predicted"/>
<gene>
    <name evidence="1" type="ORF">HNQ92_001587</name>
</gene>
<dbReference type="SUPFAM" id="SSF48452">
    <property type="entry name" value="TPR-like"/>
    <property type="match status" value="1"/>
</dbReference>
<evidence type="ECO:0000313" key="1">
    <source>
        <dbReference type="EMBL" id="MBB5283461.1"/>
    </source>
</evidence>
<sequence>MNNALLEKLLAFYEEDPTDPFTIYALALEYLKHDPARAGQLFRELLRQHPTYLPTYYHAAQYFAQQEATEPAKETYAKGIELALQQGNTKAHTELSRAYRAFLDELEDW</sequence>
<protein>
    <submittedName>
        <fullName evidence="1">Tetratricopeptide (TPR) repeat protein</fullName>
    </submittedName>
</protein>
<dbReference type="EMBL" id="JACHGF010000002">
    <property type="protein sequence ID" value="MBB5283461.1"/>
    <property type="molecule type" value="Genomic_DNA"/>
</dbReference>